<keyword evidence="2 5" id="KW-0521">NADP</keyword>
<comment type="subcellular location">
    <subcellularLocation>
        <location evidence="5">Cytoplasm</location>
    </subcellularLocation>
</comment>
<dbReference type="InterPro" id="IPR000304">
    <property type="entry name" value="Pyrroline-COOH_reductase"/>
</dbReference>
<dbReference type="InterPro" id="IPR028939">
    <property type="entry name" value="P5C_Rdtase_cat_N"/>
</dbReference>
<reference evidence="11 12" key="1">
    <citation type="journal article" date="2017" name="BMC Genomics">
        <title>Comparative genomic and phylogenomic analyses of the Bifidobacteriaceae family.</title>
        <authorList>
            <person name="Lugli G.A."/>
            <person name="Milani C."/>
            <person name="Turroni F."/>
            <person name="Duranti S."/>
            <person name="Mancabelli L."/>
            <person name="Mangifesta M."/>
            <person name="Ferrario C."/>
            <person name="Modesto M."/>
            <person name="Mattarelli P."/>
            <person name="Jiri K."/>
            <person name="van Sinderen D."/>
            <person name="Ventura M."/>
        </authorList>
    </citation>
    <scope>NUCLEOTIDE SEQUENCE [LARGE SCALE GENOMIC DNA]</scope>
    <source>
        <strain evidence="11 12">LMG 28769</strain>
    </source>
</reference>
<evidence type="ECO:0000259" key="10">
    <source>
        <dbReference type="Pfam" id="PF14748"/>
    </source>
</evidence>
<organism evidence="11 12">
    <name type="scientific">Bifidobacterium aquikefiri</name>
    <dbReference type="NCBI Taxonomy" id="1653207"/>
    <lineage>
        <taxon>Bacteria</taxon>
        <taxon>Bacillati</taxon>
        <taxon>Actinomycetota</taxon>
        <taxon>Actinomycetes</taxon>
        <taxon>Bifidobacteriales</taxon>
        <taxon>Bifidobacteriaceae</taxon>
        <taxon>Bifidobacterium</taxon>
    </lineage>
</organism>
<dbReference type="InterPro" id="IPR008927">
    <property type="entry name" value="6-PGluconate_DH-like_C_sf"/>
</dbReference>
<evidence type="ECO:0000256" key="3">
    <source>
        <dbReference type="ARBA" id="ARBA00023002"/>
    </source>
</evidence>
<dbReference type="PROSITE" id="PS00521">
    <property type="entry name" value="P5CR"/>
    <property type="match status" value="1"/>
</dbReference>
<dbReference type="EC" id="1.5.1.2" evidence="5 6"/>
<dbReference type="GeneID" id="98295615"/>
<proteinExistence type="inferred from homology"/>
<dbReference type="Gene3D" id="1.10.3730.10">
    <property type="entry name" value="ProC C-terminal domain-like"/>
    <property type="match status" value="1"/>
</dbReference>
<evidence type="ECO:0000313" key="11">
    <source>
        <dbReference type="EMBL" id="OZG66878.1"/>
    </source>
</evidence>
<evidence type="ECO:0000256" key="8">
    <source>
        <dbReference type="RuleBase" id="RU003903"/>
    </source>
</evidence>
<keyword evidence="12" id="KW-1185">Reference proteome</keyword>
<dbReference type="SUPFAM" id="SSF51735">
    <property type="entry name" value="NAD(P)-binding Rossmann-fold domains"/>
    <property type="match status" value="1"/>
</dbReference>
<dbReference type="FunFam" id="1.10.3730.10:FF:000001">
    <property type="entry name" value="Pyrroline-5-carboxylate reductase"/>
    <property type="match status" value="1"/>
</dbReference>
<evidence type="ECO:0000256" key="6">
    <source>
        <dbReference type="NCBIfam" id="TIGR00112"/>
    </source>
</evidence>
<dbReference type="GO" id="GO:0005737">
    <property type="term" value="C:cytoplasm"/>
    <property type="evidence" value="ECO:0007669"/>
    <property type="project" value="UniProtKB-SubCell"/>
</dbReference>
<evidence type="ECO:0000256" key="2">
    <source>
        <dbReference type="ARBA" id="ARBA00022857"/>
    </source>
</evidence>
<evidence type="ECO:0000256" key="4">
    <source>
        <dbReference type="ARBA" id="ARBA00058118"/>
    </source>
</evidence>
<keyword evidence="5" id="KW-0963">Cytoplasm</keyword>
<dbReference type="PIRSF" id="PIRSF000193">
    <property type="entry name" value="Pyrrol-5-carb_rd"/>
    <property type="match status" value="1"/>
</dbReference>
<dbReference type="InterPro" id="IPR053790">
    <property type="entry name" value="P5CR-like_CS"/>
</dbReference>
<comment type="caution">
    <text evidence="11">The sequence shown here is derived from an EMBL/GenBank/DDBJ whole genome shotgun (WGS) entry which is preliminary data.</text>
</comment>
<keyword evidence="5 8" id="KW-0028">Amino-acid biosynthesis</keyword>
<evidence type="ECO:0000256" key="7">
    <source>
        <dbReference type="PIRSR" id="PIRSR000193-1"/>
    </source>
</evidence>
<dbReference type="Pfam" id="PF14748">
    <property type="entry name" value="P5CR_dimer"/>
    <property type="match status" value="1"/>
</dbReference>
<dbReference type="Pfam" id="PF03807">
    <property type="entry name" value="F420_oxidored"/>
    <property type="match status" value="1"/>
</dbReference>
<comment type="catalytic activity">
    <reaction evidence="5 8">
        <text>L-proline + NADP(+) = (S)-1-pyrroline-5-carboxylate + NADPH + 2 H(+)</text>
        <dbReference type="Rhea" id="RHEA:14109"/>
        <dbReference type="ChEBI" id="CHEBI:15378"/>
        <dbReference type="ChEBI" id="CHEBI:17388"/>
        <dbReference type="ChEBI" id="CHEBI:57783"/>
        <dbReference type="ChEBI" id="CHEBI:58349"/>
        <dbReference type="ChEBI" id="CHEBI:60039"/>
        <dbReference type="EC" id="1.5.1.2"/>
    </reaction>
</comment>
<dbReference type="RefSeq" id="WP_094693231.1">
    <property type="nucleotide sequence ID" value="NZ_JBDNSG010000001.1"/>
</dbReference>
<evidence type="ECO:0000259" key="9">
    <source>
        <dbReference type="Pfam" id="PF03807"/>
    </source>
</evidence>
<keyword evidence="5 8" id="KW-0641">Proline biosynthesis</keyword>
<evidence type="ECO:0000256" key="1">
    <source>
        <dbReference type="ARBA" id="ARBA00005525"/>
    </source>
</evidence>
<dbReference type="NCBIfam" id="TIGR00112">
    <property type="entry name" value="proC"/>
    <property type="match status" value="1"/>
</dbReference>
<dbReference type="SUPFAM" id="SSF48179">
    <property type="entry name" value="6-phosphogluconate dehydrogenase C-terminal domain-like"/>
    <property type="match status" value="1"/>
</dbReference>
<feature type="binding site" evidence="7">
    <location>
        <begin position="73"/>
        <end position="76"/>
    </location>
    <ligand>
        <name>NADP(+)</name>
        <dbReference type="ChEBI" id="CHEBI:58349"/>
    </ligand>
</feature>
<dbReference type="HAMAP" id="MF_01925">
    <property type="entry name" value="P5C_reductase"/>
    <property type="match status" value="1"/>
</dbReference>
<feature type="domain" description="Pyrroline-5-carboxylate reductase dimerisation" evidence="10">
    <location>
        <begin position="167"/>
        <end position="264"/>
    </location>
</feature>
<dbReference type="Gene3D" id="3.40.50.720">
    <property type="entry name" value="NAD(P)-binding Rossmann-like Domain"/>
    <property type="match status" value="1"/>
</dbReference>
<sequence length="266" mass="27621">MDLSSLTIGFIGYGNMAQAMAEGFVDQGVVTGGQIVACAGHFDKLEKTTARIGARPLHSATEVAISADIVIIAVKPYVVESVIDSIKTEVAHDDKFIISIASGWTLEQYQSLFLPETHVICTIPNTPIAVGQGVVIAEGKDSLNDGQKLTVEAMFKPVALFERVETAQMSVGSVVAGCGPAYAAMFIEALADAGVKYGLPRQTAYRLAGKMVQGTGALQIATGQIPAAIKDAVCSPGGTTIKGVSALEQNGFRGSIFSAVDAVVGK</sequence>
<protein>
    <recommendedName>
        <fullName evidence="5 6">Pyrroline-5-carboxylate reductase</fullName>
        <shortName evidence="5">P5C reductase</shortName>
        <shortName evidence="5">P5CR</shortName>
        <ecNumber evidence="5 6">1.5.1.2</ecNumber>
    </recommendedName>
    <alternativeName>
        <fullName evidence="5">PCA reductase</fullName>
    </alternativeName>
</protein>
<evidence type="ECO:0000256" key="5">
    <source>
        <dbReference type="HAMAP-Rule" id="MF_01925"/>
    </source>
</evidence>
<comment type="catalytic activity">
    <reaction evidence="5">
        <text>L-proline + NAD(+) = (S)-1-pyrroline-5-carboxylate + NADH + 2 H(+)</text>
        <dbReference type="Rhea" id="RHEA:14105"/>
        <dbReference type="ChEBI" id="CHEBI:15378"/>
        <dbReference type="ChEBI" id="CHEBI:17388"/>
        <dbReference type="ChEBI" id="CHEBI:57540"/>
        <dbReference type="ChEBI" id="CHEBI:57945"/>
        <dbReference type="ChEBI" id="CHEBI:60039"/>
        <dbReference type="EC" id="1.5.1.2"/>
    </reaction>
</comment>
<dbReference type="InterPro" id="IPR036291">
    <property type="entry name" value="NAD(P)-bd_dom_sf"/>
</dbReference>
<dbReference type="InterPro" id="IPR029036">
    <property type="entry name" value="P5CR_dimer"/>
</dbReference>
<dbReference type="OrthoDB" id="9805754at2"/>
<dbReference type="UniPathway" id="UPA00098">
    <property type="reaction ID" value="UER00361"/>
</dbReference>
<name>A0A261G627_9BIFI</name>
<dbReference type="AlphaFoldDB" id="A0A261G627"/>
<feature type="binding site" evidence="7">
    <location>
        <begin position="11"/>
        <end position="16"/>
    </location>
    <ligand>
        <name>NADP(+)</name>
        <dbReference type="ChEBI" id="CHEBI:58349"/>
    </ligand>
</feature>
<dbReference type="GO" id="GO:0004735">
    <property type="term" value="F:pyrroline-5-carboxylate reductase activity"/>
    <property type="evidence" value="ECO:0007669"/>
    <property type="project" value="UniProtKB-UniRule"/>
</dbReference>
<comment type="similarity">
    <text evidence="1 5 8">Belongs to the pyrroline-5-carboxylate reductase family.</text>
</comment>
<comment type="function">
    <text evidence="4 5">Catalyzes the reduction of 1-pyrroline-5-carboxylate (PCA) to L-proline.</text>
</comment>
<dbReference type="EMBL" id="MWXA01000005">
    <property type="protein sequence ID" value="OZG66878.1"/>
    <property type="molecule type" value="Genomic_DNA"/>
</dbReference>
<comment type="pathway">
    <text evidence="5 8">Amino-acid biosynthesis; L-proline biosynthesis; L-proline from L-glutamate 5-semialdehyde: step 1/1.</text>
</comment>
<dbReference type="PANTHER" id="PTHR11645">
    <property type="entry name" value="PYRROLINE-5-CARBOXYLATE REDUCTASE"/>
    <property type="match status" value="1"/>
</dbReference>
<evidence type="ECO:0000313" key="12">
    <source>
        <dbReference type="Proteomes" id="UP000216451"/>
    </source>
</evidence>
<gene>
    <name evidence="5" type="primary">proC</name>
    <name evidence="11" type="ORF">BAQU_0950</name>
</gene>
<feature type="domain" description="Pyrroline-5-carboxylate reductase catalytic N-terminal" evidence="9">
    <location>
        <begin position="7"/>
        <end position="103"/>
    </location>
</feature>
<keyword evidence="3 5" id="KW-0560">Oxidoreductase</keyword>
<dbReference type="Proteomes" id="UP000216451">
    <property type="component" value="Unassembled WGS sequence"/>
</dbReference>
<dbReference type="PANTHER" id="PTHR11645:SF0">
    <property type="entry name" value="PYRROLINE-5-CARBOXYLATE REDUCTASE 3"/>
    <property type="match status" value="1"/>
</dbReference>
<dbReference type="GO" id="GO:0055129">
    <property type="term" value="P:L-proline biosynthetic process"/>
    <property type="evidence" value="ECO:0007669"/>
    <property type="project" value="UniProtKB-UniRule"/>
</dbReference>
<accession>A0A261G627</accession>